<dbReference type="AlphaFoldDB" id="A0A8R1XW06"/>
<evidence type="ECO:0000313" key="2">
    <source>
        <dbReference type="EnsemblMetazoa" id="OVOC4888.1"/>
    </source>
</evidence>
<reference evidence="2" key="2">
    <citation type="submission" date="2022-06" db="UniProtKB">
        <authorList>
            <consortium name="EnsemblMetazoa"/>
        </authorList>
    </citation>
    <scope>IDENTIFICATION</scope>
</reference>
<organism evidence="2 3">
    <name type="scientific">Onchocerca volvulus</name>
    <dbReference type="NCBI Taxonomy" id="6282"/>
    <lineage>
        <taxon>Eukaryota</taxon>
        <taxon>Metazoa</taxon>
        <taxon>Ecdysozoa</taxon>
        <taxon>Nematoda</taxon>
        <taxon>Chromadorea</taxon>
        <taxon>Rhabditida</taxon>
        <taxon>Spirurina</taxon>
        <taxon>Spiruromorpha</taxon>
        <taxon>Filarioidea</taxon>
        <taxon>Onchocercidae</taxon>
        <taxon>Onchocerca</taxon>
    </lineage>
</organism>
<reference evidence="3" key="1">
    <citation type="submission" date="2013-10" db="EMBL/GenBank/DDBJ databases">
        <title>Genome sequencing of Onchocerca volvulus.</title>
        <authorList>
            <person name="Cotton J."/>
            <person name="Tsai J."/>
            <person name="Stanley E."/>
            <person name="Tracey A."/>
            <person name="Holroyd N."/>
            <person name="Lustigman S."/>
            <person name="Berriman M."/>
        </authorList>
    </citation>
    <scope>NUCLEOTIDE SEQUENCE</scope>
</reference>
<accession>A0A8R1XW06</accession>
<feature type="region of interest" description="Disordered" evidence="1">
    <location>
        <begin position="1"/>
        <end position="26"/>
    </location>
</feature>
<dbReference type="Proteomes" id="UP000024404">
    <property type="component" value="Unassembled WGS sequence"/>
</dbReference>
<protein>
    <submittedName>
        <fullName evidence="2">Uncharacterized protein</fullName>
    </submittedName>
</protein>
<keyword evidence="3" id="KW-1185">Reference proteome</keyword>
<dbReference type="EMBL" id="CMVM020000146">
    <property type="status" value="NOT_ANNOTATED_CDS"/>
    <property type="molecule type" value="Genomic_DNA"/>
</dbReference>
<evidence type="ECO:0000256" key="1">
    <source>
        <dbReference type="SAM" id="MobiDB-lite"/>
    </source>
</evidence>
<sequence>MKMRGQKMAYGKQLNPSVHNRPLKDNSCLDLSKNHISHSNYCEERQTIPKMDPKKTTIETIRNQPHSKLIEVNRKWIQKNLSMKQSGINCIQN</sequence>
<name>A0A8R1XW06_ONCVO</name>
<dbReference type="EnsemblMetazoa" id="OVOC4888.1">
    <property type="protein sequence ID" value="OVOC4888.1"/>
    <property type="gene ID" value="WBGene00241697"/>
</dbReference>
<proteinExistence type="predicted"/>
<evidence type="ECO:0000313" key="3">
    <source>
        <dbReference type="Proteomes" id="UP000024404"/>
    </source>
</evidence>